<dbReference type="STRING" id="1920490.GCA_001895925_03498"/>
<comment type="caution">
    <text evidence="2">The sequence shown here is derived from an EMBL/GenBank/DDBJ whole genome shotgun (WGS) entry which is preliminary data.</text>
</comment>
<feature type="domain" description="DUF4168" evidence="1">
    <location>
        <begin position="76"/>
        <end position="155"/>
    </location>
</feature>
<evidence type="ECO:0000313" key="2">
    <source>
        <dbReference type="EMBL" id="PSB20885.1"/>
    </source>
</evidence>
<evidence type="ECO:0000313" key="3">
    <source>
        <dbReference type="Proteomes" id="UP000238634"/>
    </source>
</evidence>
<gene>
    <name evidence="2" type="ORF">C7B65_05600</name>
</gene>
<dbReference type="Proteomes" id="UP000238634">
    <property type="component" value="Unassembled WGS sequence"/>
</dbReference>
<sequence>MIIKAPSCASFRSVTLSMMNSASHLPSRLNKMLARSLTLGTLSALGVLLGLAPNLSGQTARLFDSAAYAQSQEPTFTRYVRAAYKLEITRRPLDEEVKKLTGGNAPSNVCSNVDQVQANVRDRVREICAGFAAQRREIVYKEYKLSQEEFNSFQRQMIDPSTRSEMEAKINAELKRLGLIK</sequence>
<protein>
    <submittedName>
        <fullName evidence="2">DUF4168 domain-containing protein</fullName>
    </submittedName>
</protein>
<accession>A0A2T1DK99</accession>
<dbReference type="Pfam" id="PF13767">
    <property type="entry name" value="DUF4168"/>
    <property type="match status" value="1"/>
</dbReference>
<evidence type="ECO:0000259" key="1">
    <source>
        <dbReference type="Pfam" id="PF13767"/>
    </source>
</evidence>
<proteinExistence type="predicted"/>
<name>A0A2T1DK99_9CYAN</name>
<dbReference type="InterPro" id="IPR025433">
    <property type="entry name" value="DUF4168"/>
</dbReference>
<dbReference type="OrthoDB" id="530050at2"/>
<keyword evidence="3" id="KW-1185">Reference proteome</keyword>
<reference evidence="2 3" key="2">
    <citation type="submission" date="2018-03" db="EMBL/GenBank/DDBJ databases">
        <title>The ancient ancestry and fast evolution of plastids.</title>
        <authorList>
            <person name="Moore K.R."/>
            <person name="Magnabosco C."/>
            <person name="Momper L."/>
            <person name="Gold D.A."/>
            <person name="Bosak T."/>
            <person name="Fournier G.P."/>
        </authorList>
    </citation>
    <scope>NUCLEOTIDE SEQUENCE [LARGE SCALE GENOMIC DNA]</scope>
    <source>
        <strain evidence="2 3">ULC007</strain>
    </source>
</reference>
<dbReference type="AlphaFoldDB" id="A0A2T1DK99"/>
<organism evidence="2 3">
    <name type="scientific">Phormidesmis priestleyi ULC007</name>
    <dbReference type="NCBI Taxonomy" id="1920490"/>
    <lineage>
        <taxon>Bacteria</taxon>
        <taxon>Bacillati</taxon>
        <taxon>Cyanobacteriota</taxon>
        <taxon>Cyanophyceae</taxon>
        <taxon>Leptolyngbyales</taxon>
        <taxon>Leptolyngbyaceae</taxon>
        <taxon>Phormidesmis</taxon>
    </lineage>
</organism>
<reference evidence="2 3" key="1">
    <citation type="submission" date="2018-02" db="EMBL/GenBank/DDBJ databases">
        <authorList>
            <person name="Cohen D.B."/>
            <person name="Kent A.D."/>
        </authorList>
    </citation>
    <scope>NUCLEOTIDE SEQUENCE [LARGE SCALE GENOMIC DNA]</scope>
    <source>
        <strain evidence="2 3">ULC007</strain>
    </source>
</reference>
<dbReference type="EMBL" id="PVWG01000004">
    <property type="protein sequence ID" value="PSB20885.1"/>
    <property type="molecule type" value="Genomic_DNA"/>
</dbReference>